<feature type="binding site" evidence="7">
    <location>
        <begin position="273"/>
        <end position="276"/>
    </location>
    <ligand>
        <name>GTP</name>
        <dbReference type="ChEBI" id="CHEBI:37565"/>
    </ligand>
</feature>
<keyword evidence="2 8" id="KW-0479">Metal-binding</keyword>
<protein>
    <submittedName>
        <fullName evidence="10">Heterotrimeric G-protein alpha subunit</fullName>
    </submittedName>
</protein>
<feature type="binding site" evidence="8">
    <location>
        <position position="48"/>
    </location>
    <ligand>
        <name>Mg(2+)</name>
        <dbReference type="ChEBI" id="CHEBI:18420"/>
    </ligand>
</feature>
<dbReference type="GO" id="GO:0031683">
    <property type="term" value="F:G-protein beta/gamma-subunit complex binding"/>
    <property type="evidence" value="ECO:0007669"/>
    <property type="project" value="InterPro"/>
</dbReference>
<dbReference type="Gene3D" id="3.40.50.300">
    <property type="entry name" value="P-loop containing nucleotide triphosphate hydrolases"/>
    <property type="match status" value="1"/>
</dbReference>
<keyword evidence="11" id="KW-1185">Reference proteome</keyword>
<dbReference type="CDD" id="cd00066">
    <property type="entry name" value="G-alpha"/>
    <property type="match status" value="1"/>
</dbReference>
<dbReference type="GO" id="GO:0001664">
    <property type="term" value="F:G protein-coupled receptor binding"/>
    <property type="evidence" value="ECO:0007669"/>
    <property type="project" value="TreeGrafter"/>
</dbReference>
<dbReference type="PANTHER" id="PTHR10218">
    <property type="entry name" value="GTP-BINDING PROTEIN ALPHA SUBUNIT"/>
    <property type="match status" value="1"/>
</dbReference>
<comment type="subunit">
    <text evidence="1">G proteins are composed of 3 units; alpha, beta and gamma. The alpha chain contains the guanine nucleotide binding site.</text>
</comment>
<evidence type="ECO:0000256" key="2">
    <source>
        <dbReference type="ARBA" id="ARBA00022723"/>
    </source>
</evidence>
<dbReference type="InterPro" id="IPR027417">
    <property type="entry name" value="P-loop_NTPase"/>
</dbReference>
<dbReference type="GO" id="GO:0003924">
    <property type="term" value="F:GTPase activity"/>
    <property type="evidence" value="ECO:0007669"/>
    <property type="project" value="InterPro"/>
</dbReference>
<dbReference type="PRINTS" id="PR00318">
    <property type="entry name" value="GPROTEINA"/>
</dbReference>
<feature type="binding site" evidence="7">
    <location>
        <begin position="154"/>
        <end position="155"/>
    </location>
    <ligand>
        <name>GTP</name>
        <dbReference type="ChEBI" id="CHEBI:37565"/>
    </ligand>
</feature>
<dbReference type="InterPro" id="IPR001019">
    <property type="entry name" value="Gprotein_alpha_su"/>
</dbReference>
<evidence type="ECO:0000256" key="8">
    <source>
        <dbReference type="PIRSR" id="PIRSR601019-2"/>
    </source>
</evidence>
<dbReference type="GO" id="GO:0007188">
    <property type="term" value="P:adenylate cyclase-modulating G protein-coupled receptor signaling pathway"/>
    <property type="evidence" value="ECO:0007669"/>
    <property type="project" value="TreeGrafter"/>
</dbReference>
<evidence type="ECO:0000313" key="10">
    <source>
        <dbReference type="EMBL" id="KAL0478133.1"/>
    </source>
</evidence>
<feature type="region of interest" description="Disordered" evidence="9">
    <location>
        <begin position="1"/>
        <end position="28"/>
    </location>
</feature>
<evidence type="ECO:0000256" key="5">
    <source>
        <dbReference type="ARBA" id="ARBA00023134"/>
    </source>
</evidence>
<keyword evidence="5 7" id="KW-0342">GTP-binding</keyword>
<dbReference type="Gene3D" id="1.10.400.10">
    <property type="entry name" value="GI Alpha 1, domain 2-like"/>
    <property type="match status" value="1"/>
</dbReference>
<dbReference type="GO" id="GO:0007010">
    <property type="term" value="P:cytoskeleton organization"/>
    <property type="evidence" value="ECO:0007669"/>
    <property type="project" value="UniProtKB-ARBA"/>
</dbReference>
<keyword evidence="3 7" id="KW-0547">Nucleotide-binding</keyword>
<evidence type="ECO:0000313" key="11">
    <source>
        <dbReference type="Proteomes" id="UP001431209"/>
    </source>
</evidence>
<dbReference type="GO" id="GO:0005525">
    <property type="term" value="F:GTP binding"/>
    <property type="evidence" value="ECO:0007669"/>
    <property type="project" value="UniProtKB-KW"/>
</dbReference>
<feature type="binding site" evidence="7">
    <location>
        <begin position="179"/>
        <end position="185"/>
    </location>
    <ligand>
        <name>GTP</name>
        <dbReference type="ChEBI" id="CHEBI:37565"/>
    </ligand>
</feature>
<dbReference type="EMBL" id="JAOPGA020000310">
    <property type="protein sequence ID" value="KAL0478133.1"/>
    <property type="molecule type" value="Genomic_DNA"/>
</dbReference>
<sequence length="360" mass="41909">MGNMCIGGDDPSRKKPPGDDQVAPTPTKAQENRDVKVLLLGAGESGKSTIFKQMKIIHERGYTPEELKDFRFIIYANIIKSIKALVDQIGHFQLSIADESNRIRAQKFAELEDDFVIYVQKIWSTEMGNDVEHLWNDPAIKTAFERRNEFQLDDSTQYYMNSLSRICAPDYLPTEEDVLWARVKTTGIIEVRCSIRDKFIRLVDVGGQRNERKKWINCFEDVDALIFVVSLAEYDLKCYEDNETPRMKESMELFAETINSKYFYNTPIVLFLNKTDLFREKLPNSHLSVMFPDYNGPMDYDSAYNFIKSQYEALNRYPLETIDGTERGRRIFSFPICAMDKNQIQTSFETVKDNFIQRQK</sequence>
<organism evidence="10 11">
    <name type="scientific">Acrasis kona</name>
    <dbReference type="NCBI Taxonomy" id="1008807"/>
    <lineage>
        <taxon>Eukaryota</taxon>
        <taxon>Discoba</taxon>
        <taxon>Heterolobosea</taxon>
        <taxon>Tetramitia</taxon>
        <taxon>Eutetramitia</taxon>
        <taxon>Acrasidae</taxon>
        <taxon>Acrasis</taxon>
    </lineage>
</organism>
<dbReference type="FunFam" id="1.10.400.10:FF:000007">
    <property type="entry name" value="Guanine nucleotide-binding protein subunit alpha"/>
    <property type="match status" value="1"/>
</dbReference>
<name>A0AAW2YMA1_9EUKA</name>
<evidence type="ECO:0000256" key="7">
    <source>
        <dbReference type="PIRSR" id="PIRSR601019-1"/>
    </source>
</evidence>
<evidence type="ECO:0000256" key="1">
    <source>
        <dbReference type="ARBA" id="ARBA00011356"/>
    </source>
</evidence>
<dbReference type="PANTHER" id="PTHR10218:SF302">
    <property type="entry name" value="GUANINE NUCLEOTIDE-BINDING PROTEIN ALPHA-5 SUBUNIT"/>
    <property type="match status" value="1"/>
</dbReference>
<dbReference type="GO" id="GO:0005834">
    <property type="term" value="C:heterotrimeric G-protein complex"/>
    <property type="evidence" value="ECO:0007669"/>
    <property type="project" value="TreeGrafter"/>
</dbReference>
<dbReference type="FunFam" id="3.40.50.300:FF:000692">
    <property type="entry name" value="Guanine nucleotide-binding protein subunit alpha"/>
    <property type="match status" value="1"/>
</dbReference>
<comment type="caution">
    <text evidence="10">The sequence shown here is derived from an EMBL/GenBank/DDBJ whole genome shotgun (WGS) entry which is preliminary data.</text>
</comment>
<feature type="binding site" evidence="7">
    <location>
        <begin position="204"/>
        <end position="208"/>
    </location>
    <ligand>
        <name>GTP</name>
        <dbReference type="ChEBI" id="CHEBI:37565"/>
    </ligand>
</feature>
<evidence type="ECO:0000256" key="4">
    <source>
        <dbReference type="ARBA" id="ARBA00022842"/>
    </source>
</evidence>
<reference evidence="10 11" key="1">
    <citation type="submission" date="2024-03" db="EMBL/GenBank/DDBJ databases">
        <title>The Acrasis kona genome and developmental transcriptomes reveal deep origins of eukaryotic multicellular pathways.</title>
        <authorList>
            <person name="Sheikh S."/>
            <person name="Fu C.-J."/>
            <person name="Brown M.W."/>
            <person name="Baldauf S.L."/>
        </authorList>
    </citation>
    <scope>NUCLEOTIDE SEQUENCE [LARGE SCALE GENOMIC DNA]</scope>
    <source>
        <strain evidence="10 11">ATCC MYA-3509</strain>
    </source>
</reference>
<feature type="binding site" evidence="7">
    <location>
        <begin position="44"/>
        <end position="49"/>
    </location>
    <ligand>
        <name>GTP</name>
        <dbReference type="ChEBI" id="CHEBI:37565"/>
    </ligand>
</feature>
<proteinExistence type="predicted"/>
<dbReference type="Proteomes" id="UP001431209">
    <property type="component" value="Unassembled WGS sequence"/>
</dbReference>
<feature type="binding site" evidence="7">
    <location>
        <position position="338"/>
    </location>
    <ligand>
        <name>GTP</name>
        <dbReference type="ChEBI" id="CHEBI:37565"/>
    </ligand>
</feature>
<dbReference type="SUPFAM" id="SSF47895">
    <property type="entry name" value="Transducin (alpha subunit), insertion domain"/>
    <property type="match status" value="1"/>
</dbReference>
<evidence type="ECO:0000256" key="6">
    <source>
        <dbReference type="ARBA" id="ARBA00023224"/>
    </source>
</evidence>
<dbReference type="GO" id="GO:0005737">
    <property type="term" value="C:cytoplasm"/>
    <property type="evidence" value="ECO:0007669"/>
    <property type="project" value="TreeGrafter"/>
</dbReference>
<keyword evidence="6" id="KW-0807">Transducer</keyword>
<accession>A0AAW2YMA1</accession>
<evidence type="ECO:0000256" key="3">
    <source>
        <dbReference type="ARBA" id="ARBA00022741"/>
    </source>
</evidence>
<dbReference type="AlphaFoldDB" id="A0AAW2YMA1"/>
<gene>
    <name evidence="10" type="ORF">AKO1_008432</name>
</gene>
<dbReference type="SMART" id="SM00275">
    <property type="entry name" value="G_alpha"/>
    <property type="match status" value="1"/>
</dbReference>
<dbReference type="PROSITE" id="PS51882">
    <property type="entry name" value="G_ALPHA"/>
    <property type="match status" value="1"/>
</dbReference>
<dbReference type="SUPFAM" id="SSF52540">
    <property type="entry name" value="P-loop containing nucleoside triphosphate hydrolases"/>
    <property type="match status" value="1"/>
</dbReference>
<dbReference type="InterPro" id="IPR011025">
    <property type="entry name" value="GproteinA_insert"/>
</dbReference>
<dbReference type="GO" id="GO:0046872">
    <property type="term" value="F:metal ion binding"/>
    <property type="evidence" value="ECO:0007669"/>
    <property type="project" value="UniProtKB-KW"/>
</dbReference>
<keyword evidence="4 8" id="KW-0460">Magnesium</keyword>
<dbReference type="Pfam" id="PF00503">
    <property type="entry name" value="G-alpha"/>
    <property type="match status" value="1"/>
</dbReference>
<feature type="binding site" evidence="8">
    <location>
        <position position="185"/>
    </location>
    <ligand>
        <name>Mg(2+)</name>
        <dbReference type="ChEBI" id="CHEBI:18420"/>
    </ligand>
</feature>
<evidence type="ECO:0000256" key="9">
    <source>
        <dbReference type="SAM" id="MobiDB-lite"/>
    </source>
</evidence>
<dbReference type="FunFam" id="3.40.50.300:FF:002307">
    <property type="entry name" value="Guanine nucleotide-binding protein G(k) subunit alpha"/>
    <property type="match status" value="1"/>
</dbReference>